<dbReference type="Gene3D" id="1.10.510.10">
    <property type="entry name" value="Transferase(Phosphotransferase) domain 1"/>
    <property type="match status" value="1"/>
</dbReference>
<comment type="caution">
    <text evidence="11">The sequence shown here is derived from an EMBL/GenBank/DDBJ whole genome shotgun (WGS) entry which is preliminary data.</text>
</comment>
<dbReference type="Proteomes" id="UP000669179">
    <property type="component" value="Unassembled WGS sequence"/>
</dbReference>
<evidence type="ECO:0000259" key="10">
    <source>
        <dbReference type="PROSITE" id="PS50011"/>
    </source>
</evidence>
<evidence type="ECO:0000256" key="5">
    <source>
        <dbReference type="ARBA" id="ARBA00022777"/>
    </source>
</evidence>
<evidence type="ECO:0000256" key="4">
    <source>
        <dbReference type="ARBA" id="ARBA00022741"/>
    </source>
</evidence>
<dbReference type="GO" id="GO:0004674">
    <property type="term" value="F:protein serine/threonine kinase activity"/>
    <property type="evidence" value="ECO:0007669"/>
    <property type="project" value="UniProtKB-KW"/>
</dbReference>
<organism evidence="11 12">
    <name type="scientific">Actinomadura barringtoniae</name>
    <dbReference type="NCBI Taxonomy" id="1427535"/>
    <lineage>
        <taxon>Bacteria</taxon>
        <taxon>Bacillati</taxon>
        <taxon>Actinomycetota</taxon>
        <taxon>Actinomycetes</taxon>
        <taxon>Streptosporangiales</taxon>
        <taxon>Thermomonosporaceae</taxon>
        <taxon>Actinomadura</taxon>
    </lineage>
</organism>
<protein>
    <recommendedName>
        <fullName evidence="1">non-specific serine/threonine protein kinase</fullName>
        <ecNumber evidence="1">2.7.11.1</ecNumber>
    </recommendedName>
</protein>
<evidence type="ECO:0000256" key="8">
    <source>
        <dbReference type="SAM" id="MobiDB-lite"/>
    </source>
</evidence>
<reference evidence="11" key="1">
    <citation type="submission" date="2021-03" db="EMBL/GenBank/DDBJ databases">
        <authorList>
            <person name="Kanchanasin P."/>
            <person name="Saeng-In P."/>
            <person name="Phongsopitanun W."/>
            <person name="Yuki M."/>
            <person name="Kudo T."/>
            <person name="Ohkuma M."/>
            <person name="Tanasupawat S."/>
        </authorList>
    </citation>
    <scope>NUCLEOTIDE SEQUENCE</scope>
    <source>
        <strain evidence="11">GKU 128</strain>
    </source>
</reference>
<dbReference type="RefSeq" id="WP_208255918.1">
    <property type="nucleotide sequence ID" value="NZ_JAGEOJ010000005.1"/>
</dbReference>
<keyword evidence="2" id="KW-0723">Serine/threonine-protein kinase</keyword>
<evidence type="ECO:0000256" key="6">
    <source>
        <dbReference type="ARBA" id="ARBA00022840"/>
    </source>
</evidence>
<dbReference type="AlphaFoldDB" id="A0A939PGV7"/>
<dbReference type="SUPFAM" id="SSF56112">
    <property type="entry name" value="Protein kinase-like (PK-like)"/>
    <property type="match status" value="1"/>
</dbReference>
<keyword evidence="5 11" id="KW-0418">Kinase</keyword>
<dbReference type="CDD" id="cd14014">
    <property type="entry name" value="STKc_PknB_like"/>
    <property type="match status" value="1"/>
</dbReference>
<dbReference type="SMART" id="SM00220">
    <property type="entry name" value="S_TKc"/>
    <property type="match status" value="1"/>
</dbReference>
<dbReference type="PROSITE" id="PS50011">
    <property type="entry name" value="PROTEIN_KINASE_DOM"/>
    <property type="match status" value="1"/>
</dbReference>
<dbReference type="PANTHER" id="PTHR43289:SF6">
    <property type="entry name" value="SERINE_THREONINE-PROTEIN KINASE NEKL-3"/>
    <property type="match status" value="1"/>
</dbReference>
<dbReference type="PROSITE" id="PS00108">
    <property type="entry name" value="PROTEIN_KINASE_ST"/>
    <property type="match status" value="1"/>
</dbReference>
<dbReference type="EMBL" id="JAGEOJ010000005">
    <property type="protein sequence ID" value="MBO2448276.1"/>
    <property type="molecule type" value="Genomic_DNA"/>
</dbReference>
<evidence type="ECO:0000256" key="2">
    <source>
        <dbReference type="ARBA" id="ARBA00022527"/>
    </source>
</evidence>
<keyword evidence="9" id="KW-1133">Transmembrane helix</keyword>
<dbReference type="GO" id="GO:0005524">
    <property type="term" value="F:ATP binding"/>
    <property type="evidence" value="ECO:0007669"/>
    <property type="project" value="UniProtKB-UniRule"/>
</dbReference>
<feature type="compositionally biased region" description="Low complexity" evidence="8">
    <location>
        <begin position="373"/>
        <end position="395"/>
    </location>
</feature>
<keyword evidence="12" id="KW-1185">Reference proteome</keyword>
<keyword evidence="4 7" id="KW-0547">Nucleotide-binding</keyword>
<evidence type="ECO:0000313" key="11">
    <source>
        <dbReference type="EMBL" id="MBO2448276.1"/>
    </source>
</evidence>
<dbReference type="InterPro" id="IPR008271">
    <property type="entry name" value="Ser/Thr_kinase_AS"/>
</dbReference>
<feature type="transmembrane region" description="Helical" evidence="9">
    <location>
        <begin position="340"/>
        <end position="361"/>
    </location>
</feature>
<name>A0A939PGV7_9ACTN</name>
<proteinExistence type="predicted"/>
<dbReference type="Gene3D" id="3.30.200.20">
    <property type="entry name" value="Phosphorylase Kinase, domain 1"/>
    <property type="match status" value="1"/>
</dbReference>
<dbReference type="EC" id="2.7.11.1" evidence="1"/>
<dbReference type="InterPro" id="IPR000719">
    <property type="entry name" value="Prot_kinase_dom"/>
</dbReference>
<evidence type="ECO:0000256" key="3">
    <source>
        <dbReference type="ARBA" id="ARBA00022679"/>
    </source>
</evidence>
<keyword evidence="9" id="KW-0812">Transmembrane</keyword>
<dbReference type="InterPro" id="IPR017441">
    <property type="entry name" value="Protein_kinase_ATP_BS"/>
</dbReference>
<feature type="binding site" evidence="7">
    <location>
        <position position="48"/>
    </location>
    <ligand>
        <name>ATP</name>
        <dbReference type="ChEBI" id="CHEBI:30616"/>
    </ligand>
</feature>
<keyword evidence="9" id="KW-0472">Membrane</keyword>
<evidence type="ECO:0000256" key="9">
    <source>
        <dbReference type="SAM" id="Phobius"/>
    </source>
</evidence>
<gene>
    <name evidence="11" type="ORF">J4573_14320</name>
</gene>
<keyword evidence="6 7" id="KW-0067">ATP-binding</keyword>
<evidence type="ECO:0000256" key="7">
    <source>
        <dbReference type="PROSITE-ProRule" id="PRU10141"/>
    </source>
</evidence>
<evidence type="ECO:0000256" key="1">
    <source>
        <dbReference type="ARBA" id="ARBA00012513"/>
    </source>
</evidence>
<feature type="region of interest" description="Disordered" evidence="8">
    <location>
        <begin position="364"/>
        <end position="412"/>
    </location>
</feature>
<accession>A0A939PGV7</accession>
<keyword evidence="3" id="KW-0808">Transferase</keyword>
<sequence length="549" mass="57174">MALGDQAVQGAGRILAGRYRLVSVVGRGGMGTVWRAVDEVLHRDVAIKEVQLTDSAGDAERESRHERTLREARATARLNHPGVVTVHDVVDEDDRPWIVMELVAARSLQEIIDADGSLPPERVAEIGRQVVGALSAAHAIGIMHRDVKPANVLLASDGRAVLTDFGIAHIAGDATLTSTGGLLGSPAYMSPQRINGERATPAADMWGLGATLYAAVEGRPPFDRSDAMAVLAAVMTQRPTEPRKAGPLAPVLAGLLTKDPVERMTAADAEEALASVARGQHVPAPRTAASPVVSPPPSGTPIASIPVPVPVPTPDLTEVAIGGPPTYPATPGGGGKARKVFIPLAAAVLIAGVAVGVFVALNNKGDDKPGPGPASSSPVAGGKTTDGAGTSTDGSRPTPPASPVTAPGMARTVRDGATLQVPAGWRTYKRKQAFFWSEGTSGIPYVQFDLTPWGGEPREHALEWENTVVAKNDLKGYNRIGGPSPAAVPGAKAVDLEYTFQTSGGTMRAVNRGILTADGRHYALAFVAPASRWNQYRDTVKNVLGGFRP</sequence>
<feature type="domain" description="Protein kinase" evidence="10">
    <location>
        <begin position="19"/>
        <end position="273"/>
    </location>
</feature>
<dbReference type="InterPro" id="IPR011009">
    <property type="entry name" value="Kinase-like_dom_sf"/>
</dbReference>
<dbReference type="PROSITE" id="PS00107">
    <property type="entry name" value="PROTEIN_KINASE_ATP"/>
    <property type="match status" value="1"/>
</dbReference>
<evidence type="ECO:0000313" key="12">
    <source>
        <dbReference type="Proteomes" id="UP000669179"/>
    </source>
</evidence>
<dbReference type="PANTHER" id="PTHR43289">
    <property type="entry name" value="MITOGEN-ACTIVATED PROTEIN KINASE KINASE KINASE 20-RELATED"/>
    <property type="match status" value="1"/>
</dbReference>
<dbReference type="Pfam" id="PF00069">
    <property type="entry name" value="Pkinase"/>
    <property type="match status" value="1"/>
</dbReference>